<dbReference type="RefSeq" id="WP_035343371.1">
    <property type="nucleotide sequence ID" value="NZ_BAUU01000012.1"/>
</dbReference>
<keyword evidence="5 6" id="KW-0472">Membrane</keyword>
<dbReference type="EMBL" id="BAUU01000012">
    <property type="protein sequence ID" value="GAE30587.1"/>
    <property type="molecule type" value="Genomic_DNA"/>
</dbReference>
<organism evidence="7 8">
    <name type="scientific">Halalkalibacter hemicellulosilyticusJCM 9152</name>
    <dbReference type="NCBI Taxonomy" id="1236971"/>
    <lineage>
        <taxon>Bacteria</taxon>
        <taxon>Bacillati</taxon>
        <taxon>Bacillota</taxon>
        <taxon>Bacilli</taxon>
        <taxon>Bacillales</taxon>
        <taxon>Bacillaceae</taxon>
        <taxon>Halalkalibacter</taxon>
    </lineage>
</organism>
<dbReference type="AlphaFoldDB" id="W4QF84"/>
<accession>W4QF84</accession>
<feature type="transmembrane region" description="Helical" evidence="6">
    <location>
        <begin position="285"/>
        <end position="305"/>
    </location>
</feature>
<evidence type="ECO:0000313" key="8">
    <source>
        <dbReference type="Proteomes" id="UP000018895"/>
    </source>
</evidence>
<dbReference type="Proteomes" id="UP000018895">
    <property type="component" value="Unassembled WGS sequence"/>
</dbReference>
<protein>
    <recommendedName>
        <fullName evidence="9">Sporulation integral membrane protein YtvI</fullName>
    </recommendedName>
</protein>
<evidence type="ECO:0000256" key="6">
    <source>
        <dbReference type="SAM" id="Phobius"/>
    </source>
</evidence>
<evidence type="ECO:0000256" key="3">
    <source>
        <dbReference type="ARBA" id="ARBA00022692"/>
    </source>
</evidence>
<comment type="similarity">
    <text evidence="2">Belongs to the autoinducer-2 exporter (AI-2E) (TC 2.A.86) family.</text>
</comment>
<dbReference type="OrthoDB" id="9774361at2"/>
<feature type="transmembrane region" description="Helical" evidence="6">
    <location>
        <begin position="251"/>
        <end position="278"/>
    </location>
</feature>
<keyword evidence="3 6" id="KW-0812">Transmembrane</keyword>
<sequence length="369" mass="41614">MKSSYIIRLLLLIIVLILSWYLISVVFTLTFPFLIAVLLAFMMNPLVSFFEMRIRLPRTVSVMVAIFFIFGVLGSILTLVSWLVIDGIRYLSHYLPPYIEKASISLQFYINNQILPLWHTSIGFIERLNAPQRSFLENGIEQLGEQLAILLSSVGQSIANGLSHIVSALPITFTAMIVTLLALYFISRDWNVYMSQIKTTASTDFLKRSQSIFKALQHKVIGYVYAQCILISITALIYFLGFVIIGVEHPLTVALIIGLIDFIPYVGTGIILIPWAIYSLVIGDVLFAIGLFILFGIAMLVRQLIEPKVLSSNMGLHPLLMLMSLFIGFQLFGVVGLALGPMLLVVIVTLYQENVWHDLWYYIMSESKM</sequence>
<evidence type="ECO:0008006" key="9">
    <source>
        <dbReference type="Google" id="ProtNLM"/>
    </source>
</evidence>
<name>W4QF84_9BACI</name>
<dbReference type="GO" id="GO:0016020">
    <property type="term" value="C:membrane"/>
    <property type="evidence" value="ECO:0007669"/>
    <property type="project" value="UniProtKB-SubCell"/>
</dbReference>
<evidence type="ECO:0000256" key="2">
    <source>
        <dbReference type="ARBA" id="ARBA00009773"/>
    </source>
</evidence>
<feature type="transmembrane region" description="Helical" evidence="6">
    <location>
        <begin position="5"/>
        <end position="23"/>
    </location>
</feature>
<dbReference type="STRING" id="1236971.JCM9152_1999"/>
<feature type="transmembrane region" description="Helical" evidence="6">
    <location>
        <begin position="62"/>
        <end position="85"/>
    </location>
</feature>
<dbReference type="GO" id="GO:0055085">
    <property type="term" value="P:transmembrane transport"/>
    <property type="evidence" value="ECO:0007669"/>
    <property type="project" value="TreeGrafter"/>
</dbReference>
<evidence type="ECO:0000256" key="1">
    <source>
        <dbReference type="ARBA" id="ARBA00004141"/>
    </source>
</evidence>
<comment type="caution">
    <text evidence="7">The sequence shown here is derived from an EMBL/GenBank/DDBJ whole genome shotgun (WGS) entry which is preliminary data.</text>
</comment>
<dbReference type="NCBIfam" id="TIGR02872">
    <property type="entry name" value="spore_ytvI"/>
    <property type="match status" value="1"/>
</dbReference>
<keyword evidence="4 6" id="KW-1133">Transmembrane helix</keyword>
<keyword evidence="8" id="KW-1185">Reference proteome</keyword>
<feature type="transmembrane region" description="Helical" evidence="6">
    <location>
        <begin position="325"/>
        <end position="351"/>
    </location>
</feature>
<evidence type="ECO:0000256" key="4">
    <source>
        <dbReference type="ARBA" id="ARBA00022989"/>
    </source>
</evidence>
<dbReference type="PANTHER" id="PTHR21716:SF68">
    <property type="entry name" value="TRANSPORT PROTEIN YTVI-RELATED"/>
    <property type="match status" value="1"/>
</dbReference>
<feature type="transmembrane region" description="Helical" evidence="6">
    <location>
        <begin position="165"/>
        <end position="186"/>
    </location>
</feature>
<comment type="subcellular location">
    <subcellularLocation>
        <location evidence="1">Membrane</location>
        <topology evidence="1">Multi-pass membrane protein</topology>
    </subcellularLocation>
</comment>
<evidence type="ECO:0000256" key="5">
    <source>
        <dbReference type="ARBA" id="ARBA00023136"/>
    </source>
</evidence>
<dbReference type="InterPro" id="IPR002549">
    <property type="entry name" value="AI-2E-like"/>
</dbReference>
<feature type="transmembrane region" description="Helical" evidence="6">
    <location>
        <begin position="220"/>
        <end position="245"/>
    </location>
</feature>
<gene>
    <name evidence="7" type="ORF">JCM9152_1999</name>
</gene>
<dbReference type="Pfam" id="PF01594">
    <property type="entry name" value="AI-2E_transport"/>
    <property type="match status" value="1"/>
</dbReference>
<proteinExistence type="inferred from homology"/>
<evidence type="ECO:0000313" key="7">
    <source>
        <dbReference type="EMBL" id="GAE30587.1"/>
    </source>
</evidence>
<dbReference type="InterPro" id="IPR014227">
    <property type="entry name" value="YtvI-like"/>
</dbReference>
<reference evidence="7" key="1">
    <citation type="journal article" date="2014" name="Genome Announc.">
        <title>Draft Genome Sequences of Three Alkaliphilic Bacillus Strains, Bacillus wakoensis JCM 9140T, Bacillus akibai JCM 9157T, and Bacillus hemicellulosilyticus JCM 9152T.</title>
        <authorList>
            <person name="Yuki M."/>
            <person name="Oshima K."/>
            <person name="Suda W."/>
            <person name="Oshida Y."/>
            <person name="Kitamura K."/>
            <person name="Iida T."/>
            <person name="Hattori M."/>
            <person name="Ohkuma M."/>
        </authorList>
    </citation>
    <scope>NUCLEOTIDE SEQUENCE [LARGE SCALE GENOMIC DNA]</scope>
    <source>
        <strain evidence="7">JCM 9152</strain>
    </source>
</reference>
<feature type="transmembrane region" description="Helical" evidence="6">
    <location>
        <begin position="29"/>
        <end position="50"/>
    </location>
</feature>
<dbReference type="PANTHER" id="PTHR21716">
    <property type="entry name" value="TRANSMEMBRANE PROTEIN"/>
    <property type="match status" value="1"/>
</dbReference>